<evidence type="ECO:0000313" key="1">
    <source>
        <dbReference type="EMBL" id="WEX91102.1"/>
    </source>
</evidence>
<reference evidence="1 2" key="1">
    <citation type="submission" date="2023-03" db="EMBL/GenBank/DDBJ databases">
        <authorList>
            <person name="Kaur S."/>
            <person name="Espinosa-Saiz D."/>
            <person name="Velazquez E."/>
            <person name="Menendez E."/>
            <person name="diCenzo G.C."/>
        </authorList>
    </citation>
    <scope>NUCLEOTIDE SEQUENCE [LARGE SCALE GENOMIC DNA]</scope>
    <source>
        <strain evidence="1 2">LMG 24692</strain>
    </source>
</reference>
<keyword evidence="2" id="KW-1185">Reference proteome</keyword>
<gene>
    <name evidence="1" type="ORF">PZN02_004723</name>
</gene>
<protein>
    <submittedName>
        <fullName evidence="1">Uncharacterized protein</fullName>
    </submittedName>
</protein>
<evidence type="ECO:0000313" key="2">
    <source>
        <dbReference type="Proteomes" id="UP001229355"/>
    </source>
</evidence>
<name>A0ABY8DLF9_9HYPH</name>
<proteinExistence type="predicted"/>
<dbReference type="EMBL" id="CP120374">
    <property type="protein sequence ID" value="WEX91102.1"/>
    <property type="molecule type" value="Genomic_DNA"/>
</dbReference>
<dbReference type="Proteomes" id="UP001229355">
    <property type="component" value="Chromosome 2"/>
</dbReference>
<sequence length="62" mass="7474">MTERVEADKLPNHTATKVWSVHEFCRRHRLCDEEERRLTLLFGAFATSRELLHNARRAPKWR</sequence>
<dbReference type="RefSeq" id="WP_280663065.1">
    <property type="nucleotide sequence ID" value="NZ_CP120374.1"/>
</dbReference>
<organism evidence="1 2">
    <name type="scientific">Sinorhizobium garamanticum</name>
    <dbReference type="NCBI Taxonomy" id="680247"/>
    <lineage>
        <taxon>Bacteria</taxon>
        <taxon>Pseudomonadati</taxon>
        <taxon>Pseudomonadota</taxon>
        <taxon>Alphaproteobacteria</taxon>
        <taxon>Hyphomicrobiales</taxon>
        <taxon>Rhizobiaceae</taxon>
        <taxon>Sinorhizobium/Ensifer group</taxon>
        <taxon>Sinorhizobium</taxon>
    </lineage>
</organism>
<accession>A0ABY8DLF9</accession>